<evidence type="ECO:0000256" key="5">
    <source>
        <dbReference type="ARBA" id="ARBA00022771"/>
    </source>
</evidence>
<dbReference type="InterPro" id="IPR013083">
    <property type="entry name" value="Znf_RING/FYVE/PHD"/>
</dbReference>
<evidence type="ECO:0000256" key="8">
    <source>
        <dbReference type="PROSITE-ProRule" id="PRU00175"/>
    </source>
</evidence>
<gene>
    <name evidence="11" type="ORF">TIFTF001_026704</name>
</gene>
<evidence type="ECO:0000256" key="7">
    <source>
        <dbReference type="ARBA" id="ARBA00022833"/>
    </source>
</evidence>
<dbReference type="GO" id="GO:0008270">
    <property type="term" value="F:zinc ion binding"/>
    <property type="evidence" value="ECO:0007669"/>
    <property type="project" value="UniProtKB-KW"/>
</dbReference>
<feature type="region of interest" description="Disordered" evidence="9">
    <location>
        <begin position="16"/>
        <end position="43"/>
    </location>
</feature>
<dbReference type="SUPFAM" id="SSF57850">
    <property type="entry name" value="RING/U-box"/>
    <property type="match status" value="1"/>
</dbReference>
<evidence type="ECO:0000313" key="12">
    <source>
        <dbReference type="Proteomes" id="UP001187192"/>
    </source>
</evidence>
<dbReference type="FunFam" id="3.30.40.10:FF:000022">
    <property type="entry name" value="E3 ubiquitin-protein ligase RING1-like"/>
    <property type="match status" value="1"/>
</dbReference>
<reference evidence="11" key="1">
    <citation type="submission" date="2023-07" db="EMBL/GenBank/DDBJ databases">
        <title>draft genome sequence of fig (Ficus carica).</title>
        <authorList>
            <person name="Takahashi T."/>
            <person name="Nishimura K."/>
        </authorList>
    </citation>
    <scope>NUCLEOTIDE SEQUENCE</scope>
</reference>
<evidence type="ECO:0000259" key="10">
    <source>
        <dbReference type="PROSITE" id="PS50089"/>
    </source>
</evidence>
<accession>A0AA88DLQ0</accession>
<dbReference type="PANTHER" id="PTHR15710">
    <property type="entry name" value="E3 UBIQUITIN-PROTEIN LIGASE PRAJA"/>
    <property type="match status" value="1"/>
</dbReference>
<dbReference type="EMBL" id="BTGU01000071">
    <property type="protein sequence ID" value="GMN57602.1"/>
    <property type="molecule type" value="Genomic_DNA"/>
</dbReference>
<organism evidence="11 12">
    <name type="scientific">Ficus carica</name>
    <name type="common">Common fig</name>
    <dbReference type="NCBI Taxonomy" id="3494"/>
    <lineage>
        <taxon>Eukaryota</taxon>
        <taxon>Viridiplantae</taxon>
        <taxon>Streptophyta</taxon>
        <taxon>Embryophyta</taxon>
        <taxon>Tracheophyta</taxon>
        <taxon>Spermatophyta</taxon>
        <taxon>Magnoliopsida</taxon>
        <taxon>eudicotyledons</taxon>
        <taxon>Gunneridae</taxon>
        <taxon>Pentapetalae</taxon>
        <taxon>rosids</taxon>
        <taxon>fabids</taxon>
        <taxon>Rosales</taxon>
        <taxon>Moraceae</taxon>
        <taxon>Ficeae</taxon>
        <taxon>Ficus</taxon>
    </lineage>
</organism>
<comment type="caution">
    <text evidence="11">The sequence shown here is derived from an EMBL/GenBank/DDBJ whole genome shotgun (WGS) entry which is preliminary data.</text>
</comment>
<keyword evidence="3" id="KW-0808">Transferase</keyword>
<keyword evidence="7" id="KW-0862">Zinc</keyword>
<dbReference type="Gene3D" id="3.30.40.10">
    <property type="entry name" value="Zinc/RING finger domain, C3HC4 (zinc finger)"/>
    <property type="match status" value="1"/>
</dbReference>
<name>A0AA88DLQ0_FICCA</name>
<comment type="catalytic activity">
    <reaction evidence="1">
        <text>S-ubiquitinyl-[E2 ubiquitin-conjugating enzyme]-L-cysteine + [acceptor protein]-L-lysine = [E2 ubiquitin-conjugating enzyme]-L-cysteine + N(6)-ubiquitinyl-[acceptor protein]-L-lysine.</text>
        <dbReference type="EC" id="2.3.2.27"/>
    </reaction>
</comment>
<evidence type="ECO:0000256" key="3">
    <source>
        <dbReference type="ARBA" id="ARBA00022679"/>
    </source>
</evidence>
<dbReference type="SMART" id="SM00184">
    <property type="entry name" value="RING"/>
    <property type="match status" value="1"/>
</dbReference>
<protein>
    <recommendedName>
        <fullName evidence="2">RING-type E3 ubiquitin transferase</fullName>
        <ecNumber evidence="2">2.3.2.27</ecNumber>
    </recommendedName>
</protein>
<keyword evidence="12" id="KW-1185">Reference proteome</keyword>
<dbReference type="GO" id="GO:0016567">
    <property type="term" value="P:protein ubiquitination"/>
    <property type="evidence" value="ECO:0007669"/>
    <property type="project" value="TreeGrafter"/>
</dbReference>
<keyword evidence="6" id="KW-0833">Ubl conjugation pathway</keyword>
<evidence type="ECO:0000313" key="11">
    <source>
        <dbReference type="EMBL" id="GMN57602.1"/>
    </source>
</evidence>
<dbReference type="PROSITE" id="PS50089">
    <property type="entry name" value="ZF_RING_2"/>
    <property type="match status" value="1"/>
</dbReference>
<evidence type="ECO:0000256" key="1">
    <source>
        <dbReference type="ARBA" id="ARBA00000900"/>
    </source>
</evidence>
<dbReference type="EC" id="2.3.2.27" evidence="2"/>
<dbReference type="InterPro" id="IPR001841">
    <property type="entry name" value="Znf_RING"/>
</dbReference>
<dbReference type="PANTHER" id="PTHR15710:SF108">
    <property type="entry name" value="OS03G0286100 PROTEIN"/>
    <property type="match status" value="1"/>
</dbReference>
<evidence type="ECO:0000256" key="6">
    <source>
        <dbReference type="ARBA" id="ARBA00022786"/>
    </source>
</evidence>
<dbReference type="AlphaFoldDB" id="A0AA88DLQ0"/>
<evidence type="ECO:0000256" key="9">
    <source>
        <dbReference type="SAM" id="MobiDB-lite"/>
    </source>
</evidence>
<dbReference type="Proteomes" id="UP001187192">
    <property type="component" value="Unassembled WGS sequence"/>
</dbReference>
<sequence>MADSSDTIPILISLEELDPQPEPEQPNIHEDPDLQSPDPLDQWCSSISYAADDHNCNPFASSSFSFVPSPTTTVPDTVGSGSCCGGGGGSDWFSQTDSDSDSGSDRDISCFVTDLFERRRDSGGSGDRGSGSGIGGFEIELESGELSVDSRVDGLRAVEFDSESDCEEDGVARVSDFDSLNGSDNGNDGVNRVCLEDQRSVYEEFDWEEVEERSNERENLSIVIDDEVEEVPPRASEFVVEVEDEETPVEALRNLEWEILLAINSLAANASLERSSTDDTGSDSFLAIQDDYSDYFYAVGVEYDTFFEQFIESESALKGSPPAARSVVENLPFVELTAEQLRREDVVCAVCKDKILVEEKVKRLPCCHYYHGDCIVPWLGIRNTCPVCRYELPTDDPDYEQRKTQRARRGSSRESEVVFNFELFA</sequence>
<proteinExistence type="predicted"/>
<dbReference type="GO" id="GO:0061630">
    <property type="term" value="F:ubiquitin protein ligase activity"/>
    <property type="evidence" value="ECO:0007669"/>
    <property type="project" value="UniProtKB-EC"/>
</dbReference>
<evidence type="ECO:0000256" key="4">
    <source>
        <dbReference type="ARBA" id="ARBA00022723"/>
    </source>
</evidence>
<dbReference type="GO" id="GO:0005737">
    <property type="term" value="C:cytoplasm"/>
    <property type="evidence" value="ECO:0007669"/>
    <property type="project" value="TreeGrafter"/>
</dbReference>
<keyword evidence="5 8" id="KW-0863">Zinc-finger</keyword>
<feature type="domain" description="RING-type" evidence="10">
    <location>
        <begin position="348"/>
        <end position="389"/>
    </location>
</feature>
<keyword evidence="4" id="KW-0479">Metal-binding</keyword>
<dbReference type="Pfam" id="PF13639">
    <property type="entry name" value="zf-RING_2"/>
    <property type="match status" value="1"/>
</dbReference>
<evidence type="ECO:0000256" key="2">
    <source>
        <dbReference type="ARBA" id="ARBA00012483"/>
    </source>
</evidence>